<keyword evidence="1" id="KW-1133">Transmembrane helix</keyword>
<dbReference type="AlphaFoldDB" id="A0A9P8UQF9"/>
<evidence type="ECO:0000313" key="3">
    <source>
        <dbReference type="Proteomes" id="UP000758603"/>
    </source>
</evidence>
<gene>
    <name evidence="2" type="ORF">BKA67DRAFT_153713</name>
</gene>
<protein>
    <submittedName>
        <fullName evidence="2">Uncharacterized protein</fullName>
    </submittedName>
</protein>
<keyword evidence="1" id="KW-0812">Transmembrane</keyword>
<reference evidence="2" key="1">
    <citation type="journal article" date="2021" name="Nat. Commun.">
        <title>Genetic determinants of endophytism in the Arabidopsis root mycobiome.</title>
        <authorList>
            <person name="Mesny F."/>
            <person name="Miyauchi S."/>
            <person name="Thiergart T."/>
            <person name="Pickel B."/>
            <person name="Atanasova L."/>
            <person name="Karlsson M."/>
            <person name="Huettel B."/>
            <person name="Barry K.W."/>
            <person name="Haridas S."/>
            <person name="Chen C."/>
            <person name="Bauer D."/>
            <person name="Andreopoulos W."/>
            <person name="Pangilinan J."/>
            <person name="LaButti K."/>
            <person name="Riley R."/>
            <person name="Lipzen A."/>
            <person name="Clum A."/>
            <person name="Drula E."/>
            <person name="Henrissat B."/>
            <person name="Kohler A."/>
            <person name="Grigoriev I.V."/>
            <person name="Martin F.M."/>
            <person name="Hacquard S."/>
        </authorList>
    </citation>
    <scope>NUCLEOTIDE SEQUENCE</scope>
    <source>
        <strain evidence="2">MPI-SDFR-AT-0073</strain>
    </source>
</reference>
<dbReference type="EMBL" id="JAGPXC010000002">
    <property type="protein sequence ID" value="KAH6656363.1"/>
    <property type="molecule type" value="Genomic_DNA"/>
</dbReference>
<evidence type="ECO:0000313" key="2">
    <source>
        <dbReference type="EMBL" id="KAH6656363.1"/>
    </source>
</evidence>
<evidence type="ECO:0000256" key="1">
    <source>
        <dbReference type="SAM" id="Phobius"/>
    </source>
</evidence>
<dbReference type="Proteomes" id="UP000758603">
    <property type="component" value="Unassembled WGS sequence"/>
</dbReference>
<feature type="transmembrane region" description="Helical" evidence="1">
    <location>
        <begin position="91"/>
        <end position="111"/>
    </location>
</feature>
<dbReference type="GeneID" id="70124014"/>
<feature type="transmembrane region" description="Helical" evidence="1">
    <location>
        <begin position="65"/>
        <end position="85"/>
    </location>
</feature>
<comment type="caution">
    <text evidence="2">The sequence shown here is derived from an EMBL/GenBank/DDBJ whole genome shotgun (WGS) entry which is preliminary data.</text>
</comment>
<feature type="transmembrane region" description="Helical" evidence="1">
    <location>
        <begin position="23"/>
        <end position="44"/>
    </location>
</feature>
<keyword evidence="3" id="KW-1185">Reference proteome</keyword>
<sequence>MLEKPLVVLQNRDMHFCYPGKTLLLPCVNWVPIIGVMSYIYLLKRRRKRKIKLASKAELVISSKALPWSCSMFLSMSWISLITPSSDLYNLYIRLLAVCLGSLTGSLHISVSPSKSSKDR</sequence>
<accession>A0A9P8UQF9</accession>
<organism evidence="2 3">
    <name type="scientific">Truncatella angustata</name>
    <dbReference type="NCBI Taxonomy" id="152316"/>
    <lineage>
        <taxon>Eukaryota</taxon>
        <taxon>Fungi</taxon>
        <taxon>Dikarya</taxon>
        <taxon>Ascomycota</taxon>
        <taxon>Pezizomycotina</taxon>
        <taxon>Sordariomycetes</taxon>
        <taxon>Xylariomycetidae</taxon>
        <taxon>Amphisphaeriales</taxon>
        <taxon>Sporocadaceae</taxon>
        <taxon>Truncatella</taxon>
    </lineage>
</organism>
<name>A0A9P8UQF9_9PEZI</name>
<proteinExistence type="predicted"/>
<dbReference type="RefSeq" id="XP_045960597.1">
    <property type="nucleotide sequence ID" value="XM_046095121.1"/>
</dbReference>
<keyword evidence="1" id="KW-0472">Membrane</keyword>